<keyword evidence="3" id="KW-1133">Transmembrane helix</keyword>
<sequence length="126" mass="14578">MDEKDWLSLVAVHSDAWLLAVAFYFGILRRLEEKKRLFSMINNLPTIYEVVTGTAKKQVKEKHPKSSSKINKSGTKLRRMRTTVEARKKREKNMKRHYVVRVTITMDRMNSGSAVMLVRHGSTVSV</sequence>
<dbReference type="Gramene" id="AET4Gv20181900.20">
    <property type="protein sequence ID" value="AET4Gv20181900.20"/>
    <property type="gene ID" value="AET4Gv20181900"/>
</dbReference>
<comment type="subunit">
    <text evidence="1">Interacts with H3K4me3 and to a lesser extent with H3K4me2.</text>
</comment>
<feature type="transmembrane region" description="Helical" evidence="3">
    <location>
        <begin position="6"/>
        <end position="27"/>
    </location>
</feature>
<comment type="subcellular location">
    <subcellularLocation>
        <location evidence="1">Nucleus</location>
    </subcellularLocation>
</comment>
<feature type="region of interest" description="Disordered" evidence="2">
    <location>
        <begin position="58"/>
        <end position="91"/>
    </location>
</feature>
<comment type="similarity">
    <text evidence="1">Belongs to the Alfin family.</text>
</comment>
<keyword evidence="1" id="KW-0863">Zinc-finger</keyword>
<evidence type="ECO:0000256" key="2">
    <source>
        <dbReference type="SAM" id="MobiDB-lite"/>
    </source>
</evidence>
<evidence type="ECO:0000259" key="4">
    <source>
        <dbReference type="Pfam" id="PF12165"/>
    </source>
</evidence>
<dbReference type="GO" id="GO:0005634">
    <property type="term" value="C:nucleus"/>
    <property type="evidence" value="ECO:0007669"/>
    <property type="project" value="UniProtKB-SubCell"/>
</dbReference>
<dbReference type="GO" id="GO:0006325">
    <property type="term" value="P:chromatin organization"/>
    <property type="evidence" value="ECO:0007669"/>
    <property type="project" value="UniProtKB-UniRule"/>
</dbReference>
<comment type="function">
    <text evidence="1">Histone-binding component that specifically recognizes H3 tails trimethylated on 'Lys-4' (H3K4me3), which mark transcription start sites of virtually all active genes.</text>
</comment>
<keyword evidence="1" id="KW-0479">Metal-binding</keyword>
<protein>
    <recommendedName>
        <fullName evidence="1">PHD finger protein ALFIN-LIKE</fullName>
    </recommendedName>
</protein>
<keyword evidence="1" id="KW-0804">Transcription</keyword>
<keyword evidence="3" id="KW-0812">Transmembrane</keyword>
<dbReference type="GO" id="GO:0042393">
    <property type="term" value="F:histone binding"/>
    <property type="evidence" value="ECO:0007669"/>
    <property type="project" value="UniProtKB-UniRule"/>
</dbReference>
<dbReference type="InterPro" id="IPR021998">
    <property type="entry name" value="Alfin_N"/>
</dbReference>
<evidence type="ECO:0000313" key="6">
    <source>
        <dbReference type="Proteomes" id="UP000015105"/>
    </source>
</evidence>
<dbReference type="GO" id="GO:0008270">
    <property type="term" value="F:zinc ion binding"/>
    <property type="evidence" value="ECO:0007669"/>
    <property type="project" value="UniProtKB-KW"/>
</dbReference>
<keyword evidence="1" id="KW-0805">Transcription regulation</keyword>
<dbReference type="Proteomes" id="UP000015105">
    <property type="component" value="Chromosome 4D"/>
</dbReference>
<keyword evidence="1" id="KW-0539">Nucleus</keyword>
<comment type="domain">
    <text evidence="1">The PHD-type zinc finger mediates the binding to H3K4me3.</text>
</comment>
<reference evidence="6" key="1">
    <citation type="journal article" date="2014" name="Science">
        <title>Ancient hybridizations among the ancestral genomes of bread wheat.</title>
        <authorList>
            <consortium name="International Wheat Genome Sequencing Consortium,"/>
            <person name="Marcussen T."/>
            <person name="Sandve S.R."/>
            <person name="Heier L."/>
            <person name="Spannagl M."/>
            <person name="Pfeifer M."/>
            <person name="Jakobsen K.S."/>
            <person name="Wulff B.B."/>
            <person name="Steuernagel B."/>
            <person name="Mayer K.F."/>
            <person name="Olsen O.A."/>
        </authorList>
    </citation>
    <scope>NUCLEOTIDE SEQUENCE [LARGE SCALE GENOMIC DNA]</scope>
    <source>
        <strain evidence="6">cv. AL8/78</strain>
    </source>
</reference>
<dbReference type="AlphaFoldDB" id="A0A453HG59"/>
<evidence type="ECO:0000256" key="1">
    <source>
        <dbReference type="RuleBase" id="RU369089"/>
    </source>
</evidence>
<proteinExistence type="inferred from homology"/>
<reference evidence="5" key="5">
    <citation type="journal article" date="2021" name="G3 (Bethesda)">
        <title>Aegilops tauschii genome assembly Aet v5.0 features greater sequence contiguity and improved annotation.</title>
        <authorList>
            <person name="Wang L."/>
            <person name="Zhu T."/>
            <person name="Rodriguez J.C."/>
            <person name="Deal K.R."/>
            <person name="Dubcovsky J."/>
            <person name="McGuire P.E."/>
            <person name="Lux T."/>
            <person name="Spannagl M."/>
            <person name="Mayer K.F.X."/>
            <person name="Baldrich P."/>
            <person name="Meyers B.C."/>
            <person name="Huo N."/>
            <person name="Gu Y.Q."/>
            <person name="Zhou H."/>
            <person name="Devos K.M."/>
            <person name="Bennetzen J.L."/>
            <person name="Unver T."/>
            <person name="Budak H."/>
            <person name="Gulick P.J."/>
            <person name="Galiba G."/>
            <person name="Kalapos B."/>
            <person name="Nelson D.R."/>
            <person name="Li P."/>
            <person name="You F.M."/>
            <person name="Luo M.C."/>
            <person name="Dvorak J."/>
        </authorList>
    </citation>
    <scope>NUCLEOTIDE SEQUENCE [LARGE SCALE GENOMIC DNA]</scope>
    <source>
        <strain evidence="5">cv. AL8/78</strain>
    </source>
</reference>
<accession>A0A453HG59</accession>
<dbReference type="GO" id="GO:0000976">
    <property type="term" value="F:transcription cis-regulatory region binding"/>
    <property type="evidence" value="ECO:0007669"/>
    <property type="project" value="TreeGrafter"/>
</dbReference>
<organism evidence="5 6">
    <name type="scientific">Aegilops tauschii subsp. strangulata</name>
    <name type="common">Goatgrass</name>
    <dbReference type="NCBI Taxonomy" id="200361"/>
    <lineage>
        <taxon>Eukaryota</taxon>
        <taxon>Viridiplantae</taxon>
        <taxon>Streptophyta</taxon>
        <taxon>Embryophyta</taxon>
        <taxon>Tracheophyta</taxon>
        <taxon>Spermatophyta</taxon>
        <taxon>Magnoliopsida</taxon>
        <taxon>Liliopsida</taxon>
        <taxon>Poales</taxon>
        <taxon>Poaceae</taxon>
        <taxon>BOP clade</taxon>
        <taxon>Pooideae</taxon>
        <taxon>Triticodae</taxon>
        <taxon>Triticeae</taxon>
        <taxon>Triticinae</taxon>
        <taxon>Aegilops</taxon>
    </lineage>
</organism>
<feature type="domain" description="Alfin N-terminal" evidence="4">
    <location>
        <begin position="1"/>
        <end position="52"/>
    </location>
</feature>
<dbReference type="PANTHER" id="PTHR12321">
    <property type="entry name" value="CPG BINDING PROTEIN"/>
    <property type="match status" value="1"/>
</dbReference>
<dbReference type="EnsemblPlants" id="AET4Gv20181900.20">
    <property type="protein sequence ID" value="AET4Gv20181900.20"/>
    <property type="gene ID" value="AET4Gv20181900"/>
</dbReference>
<keyword evidence="1" id="KW-0156">Chromatin regulator</keyword>
<dbReference type="Pfam" id="PF12165">
    <property type="entry name" value="Alfin"/>
    <property type="match status" value="1"/>
</dbReference>
<reference evidence="5" key="4">
    <citation type="submission" date="2019-03" db="UniProtKB">
        <authorList>
            <consortium name="EnsemblPlants"/>
        </authorList>
    </citation>
    <scope>IDENTIFICATION</scope>
</reference>
<dbReference type="InterPro" id="IPR045104">
    <property type="entry name" value="Alfin"/>
</dbReference>
<reference evidence="6" key="2">
    <citation type="journal article" date="2017" name="Nat. Plants">
        <title>The Aegilops tauschii genome reveals multiple impacts of transposons.</title>
        <authorList>
            <person name="Zhao G."/>
            <person name="Zou C."/>
            <person name="Li K."/>
            <person name="Wang K."/>
            <person name="Li T."/>
            <person name="Gao L."/>
            <person name="Zhang X."/>
            <person name="Wang H."/>
            <person name="Yang Z."/>
            <person name="Liu X."/>
            <person name="Jiang W."/>
            <person name="Mao L."/>
            <person name="Kong X."/>
            <person name="Jiao Y."/>
            <person name="Jia J."/>
        </authorList>
    </citation>
    <scope>NUCLEOTIDE SEQUENCE [LARGE SCALE GENOMIC DNA]</scope>
    <source>
        <strain evidence="6">cv. AL8/78</strain>
    </source>
</reference>
<dbReference type="GO" id="GO:0006355">
    <property type="term" value="P:regulation of DNA-templated transcription"/>
    <property type="evidence" value="ECO:0007669"/>
    <property type="project" value="UniProtKB-UniRule"/>
</dbReference>
<keyword evidence="3" id="KW-0472">Membrane</keyword>
<reference evidence="5" key="3">
    <citation type="journal article" date="2017" name="Nature">
        <title>Genome sequence of the progenitor of the wheat D genome Aegilops tauschii.</title>
        <authorList>
            <person name="Luo M.C."/>
            <person name="Gu Y.Q."/>
            <person name="Puiu D."/>
            <person name="Wang H."/>
            <person name="Twardziok S.O."/>
            <person name="Deal K.R."/>
            <person name="Huo N."/>
            <person name="Zhu T."/>
            <person name="Wang L."/>
            <person name="Wang Y."/>
            <person name="McGuire P.E."/>
            <person name="Liu S."/>
            <person name="Long H."/>
            <person name="Ramasamy R.K."/>
            <person name="Rodriguez J.C."/>
            <person name="Van S.L."/>
            <person name="Yuan L."/>
            <person name="Wang Z."/>
            <person name="Xia Z."/>
            <person name="Xiao L."/>
            <person name="Anderson O.D."/>
            <person name="Ouyang S."/>
            <person name="Liang Y."/>
            <person name="Zimin A.V."/>
            <person name="Pertea G."/>
            <person name="Qi P."/>
            <person name="Bennetzen J.L."/>
            <person name="Dai X."/>
            <person name="Dawson M.W."/>
            <person name="Muller H.G."/>
            <person name="Kugler K."/>
            <person name="Rivarola-Duarte L."/>
            <person name="Spannagl M."/>
            <person name="Mayer K.F.X."/>
            <person name="Lu F.H."/>
            <person name="Bevan M.W."/>
            <person name="Leroy P."/>
            <person name="Li P."/>
            <person name="You F.M."/>
            <person name="Sun Q."/>
            <person name="Liu Z."/>
            <person name="Lyons E."/>
            <person name="Wicker T."/>
            <person name="Salzberg S.L."/>
            <person name="Devos K.M."/>
            <person name="Dvorak J."/>
        </authorList>
    </citation>
    <scope>NUCLEOTIDE SEQUENCE [LARGE SCALE GENOMIC DNA]</scope>
    <source>
        <strain evidence="5">cv. AL8/78</strain>
    </source>
</reference>
<evidence type="ECO:0000256" key="3">
    <source>
        <dbReference type="SAM" id="Phobius"/>
    </source>
</evidence>
<dbReference type="GO" id="GO:0003712">
    <property type="term" value="F:transcription coregulator activity"/>
    <property type="evidence" value="ECO:0007669"/>
    <property type="project" value="TreeGrafter"/>
</dbReference>
<keyword evidence="1" id="KW-0862">Zinc</keyword>
<evidence type="ECO:0000313" key="5">
    <source>
        <dbReference type="EnsemblPlants" id="AET4Gv20181900.20"/>
    </source>
</evidence>
<keyword evidence="6" id="KW-1185">Reference proteome</keyword>
<name>A0A453HG59_AEGTS</name>
<dbReference type="PANTHER" id="PTHR12321:SF180">
    <property type="entry name" value="PHD FINGER PROTEIN ALFIN-LIKE 8"/>
    <property type="match status" value="1"/>
</dbReference>